<reference evidence="7" key="3">
    <citation type="submission" date="2015-04" db="UniProtKB">
        <authorList>
            <consortium name="EnsemblPlants"/>
        </authorList>
    </citation>
    <scope>IDENTIFICATION</scope>
</reference>
<proteinExistence type="inferred from homology"/>
<evidence type="ECO:0000256" key="1">
    <source>
        <dbReference type="ARBA" id="ARBA00004906"/>
    </source>
</evidence>
<feature type="compositionally biased region" description="Low complexity" evidence="5">
    <location>
        <begin position="34"/>
        <end position="48"/>
    </location>
</feature>
<dbReference type="eggNOG" id="ENOG502QYIX">
    <property type="taxonomic scope" value="Eukaryota"/>
</dbReference>
<sequence>MEMSRSWQELGVVDTIYEDDHEEEEEEEEECFDSPTMSSSPAATSLSCSPPPFAMPPSLRDAVREWSRVNGPCKPDVIIRVQEHCFALHRDPITSKSSYLKRRLSESSDIAVDLPSGLTVDAFVDAVASCYAAAAEALSPATLAAAWAAAGWLELRAGEDDDDDGLARRAEDYFFQEVATDNGRAAAVLRSCTAFLGGEAAGAAASLLVRCLETLASSGGGGGGRWLDDVAALPVEEFEVVVEAMRARFAHDHDLMYTIVDHYLENHRGKLTEEEKSRVCYNVNCTKLSHHLFMHLVQNPRLPLRFVVQAMLVEQLHSHHSMLLSTTTAAHPHHAAAAGGNGMTLGDILQRDAVLRQSAHIRASMNATSQRIDCLERELAGLRTRLRRSEQQAAAAATASAAIDRASAKSASFRIPRSRLWDGEDIAAASGAAAIRKDVVMANGKGNNNNNNLRSRLVVGFKNLFGRRTVAGGGGESDNARVNNDKIMAADVDADANADEVVCKEERTRPHRRNLSMV</sequence>
<dbReference type="GO" id="GO:0016567">
    <property type="term" value="P:protein ubiquitination"/>
    <property type="evidence" value="ECO:0007669"/>
    <property type="project" value="UniProtKB-UniPathway"/>
</dbReference>
<dbReference type="EnsemblPlants" id="LPERR07G17760.1">
    <property type="protein sequence ID" value="LPERR07G17760.1"/>
    <property type="gene ID" value="LPERR07G17760"/>
</dbReference>
<organism evidence="7 8">
    <name type="scientific">Leersia perrieri</name>
    <dbReference type="NCBI Taxonomy" id="77586"/>
    <lineage>
        <taxon>Eukaryota</taxon>
        <taxon>Viridiplantae</taxon>
        <taxon>Streptophyta</taxon>
        <taxon>Embryophyta</taxon>
        <taxon>Tracheophyta</taxon>
        <taxon>Spermatophyta</taxon>
        <taxon>Magnoliopsida</taxon>
        <taxon>Liliopsida</taxon>
        <taxon>Poales</taxon>
        <taxon>Poaceae</taxon>
        <taxon>BOP clade</taxon>
        <taxon>Oryzoideae</taxon>
        <taxon>Oryzeae</taxon>
        <taxon>Oryzinae</taxon>
        <taxon>Leersia</taxon>
    </lineage>
</organism>
<protein>
    <recommendedName>
        <fullName evidence="6">NPH3 domain-containing protein</fullName>
    </recommendedName>
</protein>
<dbReference type="Gene3D" id="3.30.710.10">
    <property type="entry name" value="Potassium Channel Kv1.1, Chain A"/>
    <property type="match status" value="1"/>
</dbReference>
<evidence type="ECO:0000313" key="7">
    <source>
        <dbReference type="EnsemblPlants" id="LPERR07G17760.1"/>
    </source>
</evidence>
<dbReference type="AlphaFoldDB" id="A0A0D9X0Y9"/>
<feature type="region of interest" description="Disordered" evidence="5">
    <location>
        <begin position="1"/>
        <end position="50"/>
    </location>
</feature>
<dbReference type="Gramene" id="LPERR07G17760.1">
    <property type="protein sequence ID" value="LPERR07G17760.1"/>
    <property type="gene ID" value="LPERR07G17760"/>
</dbReference>
<dbReference type="Pfam" id="PF03000">
    <property type="entry name" value="NPH3"/>
    <property type="match status" value="1"/>
</dbReference>
<dbReference type="PANTHER" id="PTHR32370">
    <property type="entry name" value="OS12G0117600 PROTEIN"/>
    <property type="match status" value="1"/>
</dbReference>
<feature type="compositionally biased region" description="Acidic residues" evidence="5">
    <location>
        <begin position="16"/>
        <end position="32"/>
    </location>
</feature>
<evidence type="ECO:0000313" key="8">
    <source>
        <dbReference type="Proteomes" id="UP000032180"/>
    </source>
</evidence>
<comment type="similarity">
    <text evidence="3">Belongs to the NPH3 family.</text>
</comment>
<accession>A0A0D9X0Y9</accession>
<reference evidence="7 8" key="1">
    <citation type="submission" date="2012-08" db="EMBL/GenBank/DDBJ databases">
        <title>Oryza genome evolution.</title>
        <authorList>
            <person name="Wing R.A."/>
        </authorList>
    </citation>
    <scope>NUCLEOTIDE SEQUENCE</scope>
</reference>
<evidence type="ECO:0000256" key="3">
    <source>
        <dbReference type="PROSITE-ProRule" id="PRU00982"/>
    </source>
</evidence>
<dbReference type="InterPro" id="IPR043454">
    <property type="entry name" value="NPH3/RPT2-like"/>
</dbReference>
<evidence type="ECO:0000256" key="2">
    <source>
        <dbReference type="ARBA" id="ARBA00022786"/>
    </source>
</evidence>
<reference evidence="8" key="2">
    <citation type="submission" date="2013-12" db="EMBL/GenBank/DDBJ databases">
        <authorList>
            <person name="Yu Y."/>
            <person name="Lee S."/>
            <person name="de Baynast K."/>
            <person name="Wissotski M."/>
            <person name="Liu L."/>
            <person name="Talag J."/>
            <person name="Goicoechea J."/>
            <person name="Angelova A."/>
            <person name="Jetty R."/>
            <person name="Kudrna D."/>
            <person name="Golser W."/>
            <person name="Rivera L."/>
            <person name="Zhang J."/>
            <person name="Wing R."/>
        </authorList>
    </citation>
    <scope>NUCLEOTIDE SEQUENCE</scope>
</reference>
<evidence type="ECO:0000256" key="5">
    <source>
        <dbReference type="SAM" id="MobiDB-lite"/>
    </source>
</evidence>
<evidence type="ECO:0000256" key="4">
    <source>
        <dbReference type="SAM" id="Coils"/>
    </source>
</evidence>
<feature type="coiled-coil region" evidence="4">
    <location>
        <begin position="365"/>
        <end position="392"/>
    </location>
</feature>
<dbReference type="UniPathway" id="UPA00143"/>
<dbReference type="Proteomes" id="UP000032180">
    <property type="component" value="Chromosome 7"/>
</dbReference>
<dbReference type="STRING" id="77586.A0A0D9X0Y9"/>
<comment type="pathway">
    <text evidence="1">Protein modification; protein ubiquitination.</text>
</comment>
<keyword evidence="2" id="KW-0833">Ubl conjugation pathway</keyword>
<name>A0A0D9X0Y9_9ORYZ</name>
<dbReference type="InterPro" id="IPR011333">
    <property type="entry name" value="SKP1/BTB/POZ_sf"/>
</dbReference>
<dbReference type="PROSITE" id="PS51649">
    <property type="entry name" value="NPH3"/>
    <property type="match status" value="1"/>
</dbReference>
<keyword evidence="8" id="KW-1185">Reference proteome</keyword>
<evidence type="ECO:0000259" key="6">
    <source>
        <dbReference type="PROSITE" id="PS51649"/>
    </source>
</evidence>
<feature type="domain" description="NPH3" evidence="6">
    <location>
        <begin position="233"/>
        <end position="317"/>
    </location>
</feature>
<keyword evidence="4" id="KW-0175">Coiled coil</keyword>
<dbReference type="HOGENOM" id="CLU_022517_1_0_1"/>
<dbReference type="InterPro" id="IPR027356">
    <property type="entry name" value="NPH3_dom"/>
</dbReference>